<reference evidence="3" key="1">
    <citation type="submission" date="2013-10" db="EMBL/GenBank/DDBJ databases">
        <title>Genomic analysis of the causative agents of coccidiosis in chickens.</title>
        <authorList>
            <person name="Reid A.J."/>
            <person name="Blake D."/>
            <person name="Billington K."/>
            <person name="Browne H."/>
            <person name="Dunn M."/>
            <person name="Hung S."/>
            <person name="Kawahara F."/>
            <person name="Miranda-Saavedra D."/>
            <person name="Mourier T."/>
            <person name="Nagra H."/>
            <person name="Otto T.D."/>
            <person name="Rawlings N."/>
            <person name="Sanchez A."/>
            <person name="Sanders M."/>
            <person name="Subramaniam C."/>
            <person name="Tay Y."/>
            <person name="Dear P."/>
            <person name="Doerig C."/>
            <person name="Gruber A."/>
            <person name="Parkinson J."/>
            <person name="Shirley M."/>
            <person name="Wan K.L."/>
            <person name="Berriman M."/>
            <person name="Tomley F."/>
            <person name="Pain A."/>
        </authorList>
    </citation>
    <scope>NUCLEOTIDE SEQUENCE [LARGE SCALE GENOMIC DNA]</scope>
    <source>
        <strain evidence="3">Houghton</strain>
    </source>
</reference>
<feature type="compositionally biased region" description="Polar residues" evidence="1">
    <location>
        <begin position="162"/>
        <end position="171"/>
    </location>
</feature>
<gene>
    <name evidence="3" type="ORF">EPH_0052010</name>
</gene>
<dbReference type="VEuPathDB" id="ToxoDB:EPH_0052010"/>
<feature type="region of interest" description="Disordered" evidence="1">
    <location>
        <begin position="139"/>
        <end position="171"/>
    </location>
</feature>
<keyword evidence="4" id="KW-1185">Reference proteome</keyword>
<evidence type="ECO:0000313" key="3">
    <source>
        <dbReference type="EMBL" id="CDI85069.1"/>
    </source>
</evidence>
<evidence type="ECO:0000256" key="2">
    <source>
        <dbReference type="SAM" id="Phobius"/>
    </source>
</evidence>
<reference evidence="3" key="2">
    <citation type="submission" date="2013-10" db="EMBL/GenBank/DDBJ databases">
        <authorList>
            <person name="Aslett M."/>
        </authorList>
    </citation>
    <scope>NUCLEOTIDE SEQUENCE [LARGE SCALE GENOMIC DNA]</scope>
    <source>
        <strain evidence="3">Houghton</strain>
    </source>
</reference>
<evidence type="ECO:0000313" key="4">
    <source>
        <dbReference type="Proteomes" id="UP000018201"/>
    </source>
</evidence>
<dbReference type="AlphaFoldDB" id="U6H2Z0"/>
<proteinExistence type="predicted"/>
<name>U6H2Z0_9EIME</name>
<keyword evidence="2" id="KW-1133">Transmembrane helix</keyword>
<organism evidence="3 4">
    <name type="scientific">Eimeria praecox</name>
    <dbReference type="NCBI Taxonomy" id="51316"/>
    <lineage>
        <taxon>Eukaryota</taxon>
        <taxon>Sar</taxon>
        <taxon>Alveolata</taxon>
        <taxon>Apicomplexa</taxon>
        <taxon>Conoidasida</taxon>
        <taxon>Coccidia</taxon>
        <taxon>Eucoccidiorida</taxon>
        <taxon>Eimeriorina</taxon>
        <taxon>Eimeriidae</taxon>
        <taxon>Eimeria</taxon>
    </lineage>
</organism>
<feature type="transmembrane region" description="Helical" evidence="2">
    <location>
        <begin position="12"/>
        <end position="35"/>
    </location>
</feature>
<keyword evidence="2" id="KW-0472">Membrane</keyword>
<feature type="region of interest" description="Disordered" evidence="1">
    <location>
        <begin position="183"/>
        <end position="213"/>
    </location>
</feature>
<keyword evidence="2" id="KW-0812">Transmembrane</keyword>
<dbReference type="EMBL" id="HG693349">
    <property type="protein sequence ID" value="CDI85069.1"/>
    <property type="molecule type" value="Genomic_DNA"/>
</dbReference>
<feature type="region of interest" description="Disordered" evidence="1">
    <location>
        <begin position="46"/>
        <end position="69"/>
    </location>
</feature>
<evidence type="ECO:0000256" key="1">
    <source>
        <dbReference type="SAM" id="MobiDB-lite"/>
    </source>
</evidence>
<accession>U6H2Z0</accession>
<sequence>MTRLHEPPSVSPLPLLGLLSAAGVLLCRLVLLVLLQGLANPFSGASRVPGAPFTGPPRGKRDSQQPHLPGAPMRLIRQARSNWWCSNKQPELLKQEEVSGVSKCGLPPPHIRSAWITASRVLSPSCVNHKLMGGLRLTEEAETEDEDPSSLFSEEPGDPATGKSSRGAFSNWTVLPTPPIFSLGEPMLQQGLLGDPAAGLGGQCAPDDPKDPY</sequence>
<protein>
    <submittedName>
        <fullName evidence="3">Uncharacterized protein</fullName>
    </submittedName>
</protein>
<dbReference type="Proteomes" id="UP000018201">
    <property type="component" value="Unassembled WGS sequence"/>
</dbReference>
<feature type="compositionally biased region" description="Low complexity" evidence="1">
    <location>
        <begin position="188"/>
        <end position="198"/>
    </location>
</feature>